<dbReference type="EMBL" id="JAGTXO010000066">
    <property type="protein sequence ID" value="KAG8457608.1"/>
    <property type="molecule type" value="Genomic_DNA"/>
</dbReference>
<dbReference type="Gene3D" id="3.90.1150.10">
    <property type="entry name" value="Aspartate Aminotransferase, domain 1"/>
    <property type="match status" value="1"/>
</dbReference>
<organism evidence="2 3">
    <name type="scientific">Diacronema lutheri</name>
    <name type="common">Unicellular marine alga</name>
    <name type="synonym">Monochrysis lutheri</name>
    <dbReference type="NCBI Taxonomy" id="2081491"/>
    <lineage>
        <taxon>Eukaryota</taxon>
        <taxon>Haptista</taxon>
        <taxon>Haptophyta</taxon>
        <taxon>Pavlovophyceae</taxon>
        <taxon>Pavlovales</taxon>
        <taxon>Pavlovaceae</taxon>
        <taxon>Diacronema</taxon>
    </lineage>
</organism>
<name>A0A8J5X1X1_DIALT</name>
<dbReference type="Proteomes" id="UP000751190">
    <property type="component" value="Unassembled WGS sequence"/>
</dbReference>
<evidence type="ECO:0000259" key="1">
    <source>
        <dbReference type="Pfam" id="PF00266"/>
    </source>
</evidence>
<dbReference type="PANTHER" id="PTHR43586">
    <property type="entry name" value="CYSTEINE DESULFURASE"/>
    <property type="match status" value="1"/>
</dbReference>
<dbReference type="OMA" id="GTSRKWL"/>
<dbReference type="Pfam" id="PF00266">
    <property type="entry name" value="Aminotran_5"/>
    <property type="match status" value="1"/>
</dbReference>
<proteinExistence type="predicted"/>
<evidence type="ECO:0000313" key="3">
    <source>
        <dbReference type="Proteomes" id="UP000751190"/>
    </source>
</evidence>
<dbReference type="InterPro" id="IPR015422">
    <property type="entry name" value="PyrdxlP-dep_Trfase_small"/>
</dbReference>
<keyword evidence="3" id="KW-1185">Reference proteome</keyword>
<reference evidence="2" key="1">
    <citation type="submission" date="2021-05" db="EMBL/GenBank/DDBJ databases">
        <title>The genome of the haptophyte Pavlova lutheri (Diacronema luteri, Pavlovales) - a model for lipid biosynthesis in eukaryotic algae.</title>
        <authorList>
            <person name="Hulatt C.J."/>
            <person name="Posewitz M.C."/>
        </authorList>
    </citation>
    <scope>NUCLEOTIDE SEQUENCE</scope>
    <source>
        <strain evidence="2">NIVA-4/92</strain>
    </source>
</reference>
<dbReference type="Gene3D" id="3.40.640.10">
    <property type="entry name" value="Type I PLP-dependent aspartate aminotransferase-like (Major domain)"/>
    <property type="match status" value="1"/>
</dbReference>
<dbReference type="InterPro" id="IPR000192">
    <property type="entry name" value="Aminotrans_V_dom"/>
</dbReference>
<feature type="domain" description="Aminotransferase class V" evidence="1">
    <location>
        <begin position="46"/>
        <end position="271"/>
    </location>
</feature>
<evidence type="ECO:0000313" key="2">
    <source>
        <dbReference type="EMBL" id="KAG8457608.1"/>
    </source>
</evidence>
<dbReference type="AlphaFoldDB" id="A0A8J5X1X1"/>
<comment type="caution">
    <text evidence="2">The sequence shown here is derived from an EMBL/GenBank/DDBJ whole genome shotgun (WGS) entry which is preliminary data.</text>
</comment>
<dbReference type="OrthoDB" id="7403325at2759"/>
<protein>
    <recommendedName>
        <fullName evidence="1">Aminotransferase class V domain-containing protein</fullName>
    </recommendedName>
</protein>
<gene>
    <name evidence="2" type="ORF">KFE25_002272</name>
</gene>
<sequence>MAPARSLMWSALPIVRTAHTRAASTACIDVLGARADTPSTARAVHLNAAGASPPPASVLRAQIAHLELEAEVGGYAAAAAAAEAEERVYASVARLLNAASPSEIALLDSSSTAFAKAIYSVPLRPGRDDVLLSCSDAEYGANAVALLQHAARHGASVCALPSAPGGGVDLRALAGALGRGRGRVRAVCLTHVPTNSGLVADAAAVGKVVRECAGAPEDGGPLFLLDACQSVGQLHVDVRAIGADFASATGRKWLRAPRGTGLLYARGALLAPGCQLLAEPPMLDHASAEWLAPAGAAPDVRGGRDSGADGVRGALGLGGLGAYAVRQDARRFQFWEASIGARLGLGAAVDYALALGTERIERAVRERAARVRDAACRVRGVRLADPVADGDGACGLSGVVALDVEALGGASAVHAALARARVMVGTSPPGSTALDASRRRLPTLLRVSAHYFSDDADVEALLRGLAECARDTRR</sequence>
<dbReference type="PANTHER" id="PTHR43586:SF24">
    <property type="entry name" value="BLR4730 PROTEIN"/>
    <property type="match status" value="1"/>
</dbReference>
<dbReference type="InterPro" id="IPR015421">
    <property type="entry name" value="PyrdxlP-dep_Trfase_major"/>
</dbReference>
<dbReference type="InterPro" id="IPR015424">
    <property type="entry name" value="PyrdxlP-dep_Trfase"/>
</dbReference>
<accession>A0A8J5X1X1</accession>
<dbReference type="SUPFAM" id="SSF53383">
    <property type="entry name" value="PLP-dependent transferases"/>
    <property type="match status" value="1"/>
</dbReference>